<keyword evidence="3" id="KW-1185">Reference proteome</keyword>
<dbReference type="InterPro" id="IPR052718">
    <property type="entry name" value="NmrA-type_oxidoreductase"/>
</dbReference>
<protein>
    <submittedName>
        <fullName evidence="2">SDR family oxidoreductase</fullName>
    </submittedName>
</protein>
<evidence type="ECO:0000259" key="1">
    <source>
        <dbReference type="Pfam" id="PF05368"/>
    </source>
</evidence>
<dbReference type="InterPro" id="IPR008030">
    <property type="entry name" value="NmrA-like"/>
</dbReference>
<dbReference type="Pfam" id="PF05368">
    <property type="entry name" value="NmrA"/>
    <property type="match status" value="1"/>
</dbReference>
<feature type="domain" description="NmrA-like" evidence="1">
    <location>
        <begin position="2"/>
        <end position="281"/>
    </location>
</feature>
<proteinExistence type="predicted"/>
<accession>A0A9X1PSU6</accession>
<evidence type="ECO:0000313" key="3">
    <source>
        <dbReference type="Proteomes" id="UP001139000"/>
    </source>
</evidence>
<comment type="caution">
    <text evidence="2">The sequence shown here is derived from an EMBL/GenBank/DDBJ whole genome shotgun (WGS) entry which is preliminary data.</text>
</comment>
<dbReference type="PANTHER" id="PTHR47129:SF1">
    <property type="entry name" value="NMRA-LIKE DOMAIN-CONTAINING PROTEIN"/>
    <property type="match status" value="1"/>
</dbReference>
<organism evidence="2 3">
    <name type="scientific">Dyadobacter chenwenxiniae</name>
    <dbReference type="NCBI Taxonomy" id="2906456"/>
    <lineage>
        <taxon>Bacteria</taxon>
        <taxon>Pseudomonadati</taxon>
        <taxon>Bacteroidota</taxon>
        <taxon>Cytophagia</taxon>
        <taxon>Cytophagales</taxon>
        <taxon>Spirosomataceae</taxon>
        <taxon>Dyadobacter</taxon>
    </lineage>
</organism>
<dbReference type="Proteomes" id="UP001139000">
    <property type="component" value="Unassembled WGS sequence"/>
</dbReference>
<dbReference type="InterPro" id="IPR036291">
    <property type="entry name" value="NAD(P)-bd_dom_sf"/>
</dbReference>
<dbReference type="RefSeq" id="WP_234658885.1">
    <property type="nucleotide sequence ID" value="NZ_CP094997.1"/>
</dbReference>
<dbReference type="EMBL" id="JAJTTC010000016">
    <property type="protein sequence ID" value="MCF0065840.1"/>
    <property type="molecule type" value="Genomic_DNA"/>
</dbReference>
<name>A0A9X1PSU6_9BACT</name>
<dbReference type="SUPFAM" id="SSF51735">
    <property type="entry name" value="NAD(P)-binding Rossmann-fold domains"/>
    <property type="match status" value="1"/>
</dbReference>
<dbReference type="PANTHER" id="PTHR47129">
    <property type="entry name" value="QUINONE OXIDOREDUCTASE 2"/>
    <property type="match status" value="1"/>
</dbReference>
<dbReference type="AlphaFoldDB" id="A0A9X1PSU6"/>
<dbReference type="CDD" id="cd05269">
    <property type="entry name" value="TMR_SDR_a"/>
    <property type="match status" value="1"/>
</dbReference>
<sequence>MILVTGATGQFGGKAIDHLLKKGIETSQISALVRDAAKSKGIQEKGIEIRVGDYSNYGSLVQAFNGIDKLLLVSSNDRQAVENRTAHHLNAIKAAKQAGVKHIVYTSFVRKPNFEDSAIAGFQNAHVESEAFLMNSGINYTILQNGIYLEMIPVFLGEKVVEKGTIVFPAQNGRASYVLREELAEAAAHILATDGHQNKLYKFTNTDSVSFLDIAVELSRAIGKEVAYHSPPVEEFESMLKSFGVPDQYIGMFTTWATALSQHTMDADDPTLERFLGRKPTTMKQFIDQVYAHADSENVSQV</sequence>
<reference evidence="2" key="1">
    <citation type="submission" date="2021-12" db="EMBL/GenBank/DDBJ databases">
        <title>Novel species in genus Dyadobacter.</title>
        <authorList>
            <person name="Ma C."/>
        </authorList>
    </citation>
    <scope>NUCLEOTIDE SEQUENCE</scope>
    <source>
        <strain evidence="2">LJ419</strain>
    </source>
</reference>
<evidence type="ECO:0000313" key="2">
    <source>
        <dbReference type="EMBL" id="MCF0065840.1"/>
    </source>
</evidence>
<gene>
    <name evidence="2" type="ORF">LXM26_30295</name>
</gene>
<dbReference type="Gene3D" id="3.90.25.10">
    <property type="entry name" value="UDP-galactose 4-epimerase, domain 1"/>
    <property type="match status" value="1"/>
</dbReference>
<dbReference type="Gene3D" id="3.40.50.720">
    <property type="entry name" value="NAD(P)-binding Rossmann-like Domain"/>
    <property type="match status" value="1"/>
</dbReference>